<dbReference type="Proteomes" id="UP000638849">
    <property type="component" value="Unassembled WGS sequence"/>
</dbReference>
<protein>
    <recommendedName>
        <fullName evidence="3">Acetyl-CoA C-acyltransferase</fullName>
    </recommendedName>
</protein>
<proteinExistence type="predicted"/>
<comment type="caution">
    <text evidence="1">The sequence shown here is derived from an EMBL/GenBank/DDBJ whole genome shotgun (WGS) entry which is preliminary data.</text>
</comment>
<sequence>MKQNGGTLGVATMCVGLGQGITTVFERV</sequence>
<reference evidence="1 2" key="1">
    <citation type="submission" date="2020-12" db="EMBL/GenBank/DDBJ databases">
        <authorList>
            <person name="Kusuma A.B."/>
            <person name="Nouioui I."/>
            <person name="Goodfellow M."/>
        </authorList>
    </citation>
    <scope>NUCLEOTIDE SEQUENCE [LARGE SCALE GENOMIC DNA]</scope>
    <source>
        <strain evidence="1 2">DSM 41764</strain>
    </source>
</reference>
<dbReference type="EMBL" id="JAEEAQ010001593">
    <property type="protein sequence ID" value="MBI0320511.1"/>
    <property type="molecule type" value="Genomic_DNA"/>
</dbReference>
<organism evidence="1 2">
    <name type="scientific">Streptomyces javensis</name>
    <dbReference type="NCBI Taxonomy" id="114698"/>
    <lineage>
        <taxon>Bacteria</taxon>
        <taxon>Bacillati</taxon>
        <taxon>Actinomycetota</taxon>
        <taxon>Actinomycetes</taxon>
        <taxon>Kitasatosporales</taxon>
        <taxon>Streptomycetaceae</taxon>
        <taxon>Streptomyces</taxon>
        <taxon>Streptomyces violaceusniger group</taxon>
    </lineage>
</organism>
<accession>A0ABS0RSY2</accession>
<name>A0ABS0RSY2_9ACTN</name>
<evidence type="ECO:0000313" key="2">
    <source>
        <dbReference type="Proteomes" id="UP000638849"/>
    </source>
</evidence>
<evidence type="ECO:0000313" key="1">
    <source>
        <dbReference type="EMBL" id="MBI0320511.1"/>
    </source>
</evidence>
<evidence type="ECO:0008006" key="3">
    <source>
        <dbReference type="Google" id="ProtNLM"/>
    </source>
</evidence>
<keyword evidence="2" id="KW-1185">Reference proteome</keyword>
<gene>
    <name evidence="1" type="ORF">JBF12_47725</name>
</gene>
<dbReference type="Gene3D" id="3.40.47.10">
    <property type="match status" value="1"/>
</dbReference>
<dbReference type="InterPro" id="IPR016039">
    <property type="entry name" value="Thiolase-like"/>
</dbReference>
<feature type="non-terminal residue" evidence="1">
    <location>
        <position position="1"/>
    </location>
</feature>